<evidence type="ECO:0000256" key="3">
    <source>
        <dbReference type="ARBA" id="ARBA00022771"/>
    </source>
</evidence>
<dbReference type="InterPro" id="IPR036388">
    <property type="entry name" value="WH-like_DNA-bd_sf"/>
</dbReference>
<protein>
    <submittedName>
        <fullName evidence="6">Disease resistance protein RGA2</fullName>
    </submittedName>
</protein>
<dbReference type="Gene3D" id="1.10.10.10">
    <property type="entry name" value="Winged helix-like DNA-binding domain superfamily/Winged helix DNA-binding domain"/>
    <property type="match status" value="1"/>
</dbReference>
<name>M8C9K9_AEGTA</name>
<organism evidence="6">
    <name type="scientific">Aegilops tauschii</name>
    <name type="common">Tausch's goatgrass</name>
    <name type="synonym">Aegilops squarrosa</name>
    <dbReference type="NCBI Taxonomy" id="37682"/>
    <lineage>
        <taxon>Eukaryota</taxon>
        <taxon>Viridiplantae</taxon>
        <taxon>Streptophyta</taxon>
        <taxon>Embryophyta</taxon>
        <taxon>Tracheophyta</taxon>
        <taxon>Spermatophyta</taxon>
        <taxon>Magnoliopsida</taxon>
        <taxon>Liliopsida</taxon>
        <taxon>Poales</taxon>
        <taxon>Poaceae</taxon>
        <taxon>BOP clade</taxon>
        <taxon>Pooideae</taxon>
        <taxon>Triticodae</taxon>
        <taxon>Triticeae</taxon>
        <taxon>Triticinae</taxon>
        <taxon>Aegilops</taxon>
    </lineage>
</organism>
<dbReference type="GO" id="GO:0006952">
    <property type="term" value="P:defense response"/>
    <property type="evidence" value="ECO:0007669"/>
    <property type="project" value="UniProtKB-KW"/>
</dbReference>
<dbReference type="GO" id="GO:0008270">
    <property type="term" value="F:zinc ion binding"/>
    <property type="evidence" value="ECO:0007669"/>
    <property type="project" value="UniProtKB-KW"/>
</dbReference>
<dbReference type="SUPFAM" id="SSF52047">
    <property type="entry name" value="RNI-like"/>
    <property type="match status" value="1"/>
</dbReference>
<dbReference type="SUPFAM" id="SSF57667">
    <property type="entry name" value="beta-beta-alpha zinc fingers"/>
    <property type="match status" value="1"/>
</dbReference>
<dbReference type="PANTHER" id="PTHR36766:SF73">
    <property type="entry name" value="NB-ARC DOMAIN-CONTAINING PROTEIN"/>
    <property type="match status" value="1"/>
</dbReference>
<dbReference type="InterPro" id="IPR058922">
    <property type="entry name" value="WHD_DRP"/>
</dbReference>
<dbReference type="InterPro" id="IPR056789">
    <property type="entry name" value="LRR_R13L1-DRL21"/>
</dbReference>
<dbReference type="EnsemblPlants" id="EMT31004">
    <property type="protein sequence ID" value="EMT31004"/>
    <property type="gene ID" value="F775_04590"/>
</dbReference>
<dbReference type="Pfam" id="PF00931">
    <property type="entry name" value="NB-ARC"/>
    <property type="match status" value="1"/>
</dbReference>
<dbReference type="Pfam" id="PF02892">
    <property type="entry name" value="zf-BED"/>
    <property type="match status" value="1"/>
</dbReference>
<dbReference type="InterPro" id="IPR036236">
    <property type="entry name" value="Znf_C2H2_sf"/>
</dbReference>
<sequence length="1849" mass="208102">MEDSIGGLAQTILDALSAAQLQAWIHQAGLGHDMEMLEMELEIVDMGYAAVRERLTGNKEPLVRSLARLKDLLYDADDLVDDLDFYRLLDRPTAGGSSDFRKGKGGWWHGLCATMNMIHNCAHQHITVAWDSLQVLGSGHLDESAHVTDRVRDIWSRLNQTGYPSWVTRFNSRRIDSRHAIGVQSVPLIRHLREDTVAPIAEGEYVVLDLRLVAVFIELVDVDDIAAEPSDEVEVEAPNVSVRLVELLLLLGRFELSGEFLDGEHVEDNQQIKNVILVRHEDTPIQSTYADLFIDSPTTDSSDNALGEQEDIFGAVQVHEKSTGDMDIVSSQVGKRRLSAISEHYELVDQDGNDCRVKCIHCGSEPMVGCGLSQSQLRRHIKTVHYENKKRAAEFSNDTHNALREQEDIFGAVLVDKKSRRDINIQSRQGGKMRSPVWKHFVISETDENNRPVKAKCVHCDSELNCGPKHGTSGLKRHIRSAGCTKKKEAADQPLTPSSSADGIENVETVAIGDSHSRKRIRMDDESTCGAKPETHLWNKAGFLQRIKEITRRLQDISGFLSKVLKLHGSDFVASSNRYRSITSDQHLRTSSVVPRKVYGRVTEKDYIIKFMTEDKPDGSYVLPIVGSAGVGKTALAQLVYNDPTIAEHFEQRIWVSVSNNFDELRLSREILDCVSQQTHAGLCSFAKLQEVLKMHITSKRVLLILDDVWDDFNFRRWSQLLAPLQCNTKGTVILLTTQKLSVAQIVGTVEPIKLRSLPYDDFWLLFKSCAFGDENYERNQNLSIIGLQIVKKLKGNPLAAATVGKLLRRSLTIDHWYNILKNEDWKSVQLSGGIMSALKLSYDQLPYNLQQCFSFCSLFPEKYQFLDEELVQIWIAQGFVKCDNSSKTLEEKGFDYLADLVNLGFFQQVEREETDPNSQPCYIMCDLMHDLAREVSRTEFATIDGVQYCEMLPTIRHLSIVSDSGYNTDQHENIPRSKKLEKKMLAGCTSLRKLRTLVFIAHYDMFFYKLFQDILRQAHNLRLLQISAASAGLNPLLCSSVNFTHLRYLKVEAADGLGALPQILSKFCHLQVLHVGSCTKPTIPVRIDHIVGLRHLVTEEGAYSSIANIGNLTSLQELPNFVVQNSSGFEITQLQSMKELVRLGVSHLENVKTREEAYGAGLREKHHLKELHLSWEVALSDDEYRRDMSSCTDQLSAEVIEGFEPHNNLKHLWISGYNGNLSPSWLANSISLQTLHIEGCGKLEILPSFEQLPFLRKLKLTEMPSMTEVSIPSLEELVLIQMPKLERFSCISTKDLNSNLRVLKIQRCPAMNIFPLFQSSQKFKIEQKSWLPSLRELTIHGCPNLLVSHPLPPSTTISKLSIVDVPTLPRIEISPGDTLTIGSRSEGYDNFDPSSDVMTILDCKILAFHNLRGLRYLRIDGCQNLVSISFTGLGELISLRSLEICSCRKLFSSNVIPEHTREDVTAAKCNSLPSLVTLRIKCCGIAGKWLSLMLGYMQALEELFLEDCPGITQLAEEEENIQSYGFSSSGDPDDTLLTSSAQDGIFCLSLNLMSSLKKISIREFPHQVFCRKNEDLSRFTCLEKLTIWGCPRLLSSLVDKYENDDQMNGRWLLPKSLEELEIRGDSPGMLQPCFLGNLTCLKKLQVWFSPSLRSLQLHNCTTLEELVIGNCGSLAAVEGLQLLGSLKYFKVFRSPGVIPCLENLSRQGYALFPGLERLVFDGPSVFIMSVCKQLTSLQYLQLENWEFVTRLTEEQERGLQLLKSLQELEFWDCSYDLKYLPAALHSLPSLKRLKISGCLGISRLPEQGLPLSLKQLDISNCSKVFNDHCKSLETGNVKVNIVGNTQTA</sequence>
<keyword evidence="5" id="KW-0862">Zinc</keyword>
<dbReference type="PRINTS" id="PR00364">
    <property type="entry name" value="DISEASERSIST"/>
</dbReference>
<keyword evidence="3" id="KW-0863">Zinc-finger</keyword>
<dbReference type="Gene3D" id="3.80.10.10">
    <property type="entry name" value="Ribonuclease Inhibitor"/>
    <property type="match status" value="3"/>
</dbReference>
<dbReference type="SUPFAM" id="SSF52540">
    <property type="entry name" value="P-loop containing nucleoside triphosphate hydrolases"/>
    <property type="match status" value="1"/>
</dbReference>
<dbReference type="PROSITE" id="PS50808">
    <property type="entry name" value="ZF_BED"/>
    <property type="match status" value="1"/>
</dbReference>
<dbReference type="InterPro" id="IPR032675">
    <property type="entry name" value="LRR_dom_sf"/>
</dbReference>
<evidence type="ECO:0000256" key="4">
    <source>
        <dbReference type="ARBA" id="ARBA00022821"/>
    </source>
</evidence>
<dbReference type="GO" id="GO:0003677">
    <property type="term" value="F:DNA binding"/>
    <property type="evidence" value="ECO:0007669"/>
    <property type="project" value="InterPro"/>
</dbReference>
<keyword evidence="2" id="KW-0479">Metal-binding</keyword>
<dbReference type="InterPro" id="IPR003656">
    <property type="entry name" value="Znf_BED"/>
</dbReference>
<accession>M8C9K9</accession>
<dbReference type="Pfam" id="PF23559">
    <property type="entry name" value="WHD_DRP"/>
    <property type="match status" value="1"/>
</dbReference>
<dbReference type="SMART" id="SM00614">
    <property type="entry name" value="ZnF_BED"/>
    <property type="match status" value="2"/>
</dbReference>
<proteinExistence type="predicted"/>
<dbReference type="Gene3D" id="3.40.50.300">
    <property type="entry name" value="P-loop containing nucleotide triphosphate hydrolases"/>
    <property type="match status" value="1"/>
</dbReference>
<evidence type="ECO:0000256" key="2">
    <source>
        <dbReference type="ARBA" id="ARBA00022723"/>
    </source>
</evidence>
<keyword evidence="4" id="KW-0611">Plant defense</keyword>
<dbReference type="InterPro" id="IPR002182">
    <property type="entry name" value="NB-ARC"/>
</dbReference>
<evidence type="ECO:0000256" key="1">
    <source>
        <dbReference type="ARBA" id="ARBA00022614"/>
    </source>
</evidence>
<reference evidence="6" key="1">
    <citation type="submission" date="2015-06" db="UniProtKB">
        <authorList>
            <consortium name="EnsemblPlants"/>
        </authorList>
    </citation>
    <scope>IDENTIFICATION</scope>
</reference>
<dbReference type="InterPro" id="IPR027417">
    <property type="entry name" value="P-loop_NTPase"/>
</dbReference>
<dbReference type="GO" id="GO:0043531">
    <property type="term" value="F:ADP binding"/>
    <property type="evidence" value="ECO:0007669"/>
    <property type="project" value="InterPro"/>
</dbReference>
<dbReference type="SUPFAM" id="SSF52058">
    <property type="entry name" value="L domain-like"/>
    <property type="match status" value="1"/>
</dbReference>
<evidence type="ECO:0000256" key="5">
    <source>
        <dbReference type="ARBA" id="ARBA00022833"/>
    </source>
</evidence>
<dbReference type="Pfam" id="PF25019">
    <property type="entry name" value="LRR_R13L1-DRL21"/>
    <property type="match status" value="1"/>
</dbReference>
<dbReference type="PANTHER" id="PTHR36766">
    <property type="entry name" value="PLANT BROAD-SPECTRUM MILDEW RESISTANCE PROTEIN RPW8"/>
    <property type="match status" value="1"/>
</dbReference>
<keyword evidence="1" id="KW-0433">Leucine-rich repeat</keyword>
<evidence type="ECO:0000313" key="6">
    <source>
        <dbReference type="EnsemblPlants" id="EMT31004"/>
    </source>
</evidence>